<gene>
    <name evidence="2" type="ORF">Cco03nite_23040</name>
</gene>
<evidence type="ECO:0000256" key="1">
    <source>
        <dbReference type="SAM" id="Phobius"/>
    </source>
</evidence>
<feature type="transmembrane region" description="Helical" evidence="1">
    <location>
        <begin position="184"/>
        <end position="206"/>
    </location>
</feature>
<keyword evidence="1" id="KW-0472">Membrane</keyword>
<evidence type="ECO:0008006" key="4">
    <source>
        <dbReference type="Google" id="ProtNLM"/>
    </source>
</evidence>
<organism evidence="2 3">
    <name type="scientific">Catellatospora coxensis</name>
    <dbReference type="NCBI Taxonomy" id="310354"/>
    <lineage>
        <taxon>Bacteria</taxon>
        <taxon>Bacillati</taxon>
        <taxon>Actinomycetota</taxon>
        <taxon>Actinomycetes</taxon>
        <taxon>Micromonosporales</taxon>
        <taxon>Micromonosporaceae</taxon>
        <taxon>Catellatospora</taxon>
    </lineage>
</organism>
<protein>
    <recommendedName>
        <fullName evidence="4">ABC-2 type transport system permease protein</fullName>
    </recommendedName>
</protein>
<evidence type="ECO:0000313" key="2">
    <source>
        <dbReference type="EMBL" id="GIG05604.1"/>
    </source>
</evidence>
<dbReference type="AlphaFoldDB" id="A0A8J3KY94"/>
<keyword evidence="3" id="KW-1185">Reference proteome</keyword>
<reference evidence="2 3" key="1">
    <citation type="submission" date="2021-01" db="EMBL/GenBank/DDBJ databases">
        <title>Whole genome shotgun sequence of Catellatospora coxensis NBRC 107359.</title>
        <authorList>
            <person name="Komaki H."/>
            <person name="Tamura T."/>
        </authorList>
    </citation>
    <scope>NUCLEOTIDE SEQUENCE [LARGE SCALE GENOMIC DNA]</scope>
    <source>
        <strain evidence="2 3">NBRC 107359</strain>
    </source>
</reference>
<dbReference type="Pfam" id="PF12730">
    <property type="entry name" value="ABC2_membrane_4"/>
    <property type="match status" value="1"/>
</dbReference>
<comment type="caution">
    <text evidence="2">The sequence shown here is derived from an EMBL/GenBank/DDBJ whole genome shotgun (WGS) entry which is preliminary data.</text>
</comment>
<sequence length="256" mass="25492">MSMRLLAAAVAVEARKATASRVLTSTAVLLVAGVAALAAATTAAATGGNPQLTAKLGPIAAAGGWPGVLNVATQVTAAAGLLACGVALSWMFGREFADGTITGLFAIPISRPTLALAKLIVYLIWAGAVATAVTIAVTAVGLATIGHLPSADGWAGLCRLLALTVMTAALAVPAAWAATVGRGLLPAIAVTVGLMAVTQIVVVAGATGGWFPPAAPALWALAPDTVGPVQLLVAASLPVTFCLLTLRSWHRLQLDR</sequence>
<name>A0A8J3KY94_9ACTN</name>
<feature type="transmembrane region" description="Helical" evidence="1">
    <location>
        <begin position="154"/>
        <end position="177"/>
    </location>
</feature>
<keyword evidence="1" id="KW-0812">Transmembrane</keyword>
<dbReference type="Proteomes" id="UP000630887">
    <property type="component" value="Unassembled WGS sequence"/>
</dbReference>
<dbReference type="RefSeq" id="WP_203692043.1">
    <property type="nucleotide sequence ID" value="NZ_BAAALC010000025.1"/>
</dbReference>
<keyword evidence="1" id="KW-1133">Transmembrane helix</keyword>
<feature type="transmembrane region" description="Helical" evidence="1">
    <location>
        <begin position="119"/>
        <end position="142"/>
    </location>
</feature>
<accession>A0A8J3KY94</accession>
<dbReference type="EMBL" id="BONI01000016">
    <property type="protein sequence ID" value="GIG05604.1"/>
    <property type="molecule type" value="Genomic_DNA"/>
</dbReference>
<evidence type="ECO:0000313" key="3">
    <source>
        <dbReference type="Proteomes" id="UP000630887"/>
    </source>
</evidence>
<proteinExistence type="predicted"/>
<feature type="transmembrane region" description="Helical" evidence="1">
    <location>
        <begin position="226"/>
        <end position="246"/>
    </location>
</feature>
<feature type="transmembrane region" description="Helical" evidence="1">
    <location>
        <begin position="26"/>
        <end position="45"/>
    </location>
</feature>